<sequence>MKLLYLLLDLGVIIFPFLLSFDKRVAYVKSWGKASIALILIGIPFLIHDYYFTRMGIWGFNPDYLTGYYFFNLPIEEVLFFVVVPFACTFIYACCQYYTSSTSYRRFNLFFYGCIACYAVLLLYLGWGKWYSSMVASVCLVFVSLLGLNDSKYPHLPIAVVLSMLPFFLMNSILTGAFTANPIVWYNDHQNINFRWGTIPIEDVLYSFVLVAANILVFDYLKKRNA</sequence>
<feature type="domain" description="Lycopene cyclase" evidence="9">
    <location>
        <begin position="129"/>
        <end position="221"/>
    </location>
</feature>
<keyword evidence="6 8" id="KW-0472">Membrane</keyword>
<evidence type="ECO:0000256" key="7">
    <source>
        <dbReference type="ARBA" id="ARBA00023235"/>
    </source>
</evidence>
<organism evidence="10 11">
    <name type="scientific">Aureispira anguillae</name>
    <dbReference type="NCBI Taxonomy" id="2864201"/>
    <lineage>
        <taxon>Bacteria</taxon>
        <taxon>Pseudomonadati</taxon>
        <taxon>Bacteroidota</taxon>
        <taxon>Saprospiria</taxon>
        <taxon>Saprospirales</taxon>
        <taxon>Saprospiraceae</taxon>
        <taxon>Aureispira</taxon>
    </lineage>
</organism>
<feature type="domain" description="Lycopene cyclase" evidence="9">
    <location>
        <begin position="4"/>
        <end position="94"/>
    </location>
</feature>
<dbReference type="GO" id="GO:0016117">
    <property type="term" value="P:carotenoid biosynthetic process"/>
    <property type="evidence" value="ECO:0007669"/>
    <property type="project" value="UniProtKB-KW"/>
</dbReference>
<gene>
    <name evidence="10" type="ORF">AsAng_0046210</name>
</gene>
<reference evidence="10" key="1">
    <citation type="submission" date="2022-09" db="EMBL/GenBank/DDBJ databases">
        <title>Aureispira anguillicida sp. nov., isolated from Leptocephalus of Japanese eel Anguilla japonica.</title>
        <authorList>
            <person name="Yuasa K."/>
            <person name="Mekata T."/>
            <person name="Ikunari K."/>
        </authorList>
    </citation>
    <scope>NUCLEOTIDE SEQUENCE</scope>
    <source>
        <strain evidence="10">EL160426</strain>
    </source>
</reference>
<dbReference type="NCBIfam" id="TIGR03462">
    <property type="entry name" value="CarR_dom_SF"/>
    <property type="match status" value="1"/>
</dbReference>
<evidence type="ECO:0000256" key="2">
    <source>
        <dbReference type="ARBA" id="ARBA00004829"/>
    </source>
</evidence>
<feature type="transmembrane region" description="Helical" evidence="8">
    <location>
        <begin position="160"/>
        <end position="184"/>
    </location>
</feature>
<accession>A0A915YIM5</accession>
<feature type="transmembrane region" description="Helical" evidence="8">
    <location>
        <begin position="6"/>
        <end position="22"/>
    </location>
</feature>
<dbReference type="InterPro" id="IPR017825">
    <property type="entry name" value="Lycopene_cyclase_dom"/>
</dbReference>
<dbReference type="GO" id="GO:0016872">
    <property type="term" value="F:intramolecular lyase activity"/>
    <property type="evidence" value="ECO:0007669"/>
    <property type="project" value="InterPro"/>
</dbReference>
<evidence type="ECO:0000256" key="8">
    <source>
        <dbReference type="SAM" id="Phobius"/>
    </source>
</evidence>
<comment type="subcellular location">
    <subcellularLocation>
        <location evidence="1">Membrane</location>
        <topology evidence="1">Multi-pass membrane protein</topology>
    </subcellularLocation>
</comment>
<dbReference type="GO" id="GO:0016020">
    <property type="term" value="C:membrane"/>
    <property type="evidence" value="ECO:0007669"/>
    <property type="project" value="UniProtKB-SubCell"/>
</dbReference>
<keyword evidence="3 8" id="KW-0812">Transmembrane</keyword>
<proteinExistence type="predicted"/>
<keyword evidence="4" id="KW-0125">Carotenoid biosynthesis</keyword>
<dbReference type="Pfam" id="PF18916">
    <property type="entry name" value="Lycopene_cyc"/>
    <property type="match status" value="2"/>
</dbReference>
<protein>
    <submittedName>
        <fullName evidence="10">Lycopene cyclase domain-containing protein</fullName>
    </submittedName>
</protein>
<evidence type="ECO:0000259" key="9">
    <source>
        <dbReference type="Pfam" id="PF18916"/>
    </source>
</evidence>
<dbReference type="RefSeq" id="WP_264789109.1">
    <property type="nucleotide sequence ID" value="NZ_AP026867.1"/>
</dbReference>
<keyword evidence="11" id="KW-1185">Reference proteome</keyword>
<evidence type="ECO:0000313" key="10">
    <source>
        <dbReference type="EMBL" id="BDS13859.1"/>
    </source>
</evidence>
<evidence type="ECO:0000256" key="5">
    <source>
        <dbReference type="ARBA" id="ARBA00022989"/>
    </source>
</evidence>
<feature type="transmembrane region" description="Helical" evidence="8">
    <location>
        <begin position="78"/>
        <end position="95"/>
    </location>
</feature>
<evidence type="ECO:0000313" key="11">
    <source>
        <dbReference type="Proteomes" id="UP001060919"/>
    </source>
</evidence>
<dbReference type="GO" id="GO:0045436">
    <property type="term" value="F:lycopene beta cyclase activity"/>
    <property type="evidence" value="ECO:0007669"/>
    <property type="project" value="UniProtKB-ARBA"/>
</dbReference>
<feature type="transmembrane region" description="Helical" evidence="8">
    <location>
        <begin position="130"/>
        <end position="148"/>
    </location>
</feature>
<feature type="transmembrane region" description="Helical" evidence="8">
    <location>
        <begin position="34"/>
        <end position="52"/>
    </location>
</feature>
<dbReference type="Proteomes" id="UP001060919">
    <property type="component" value="Chromosome"/>
</dbReference>
<keyword evidence="7" id="KW-0413">Isomerase</keyword>
<feature type="transmembrane region" description="Helical" evidence="8">
    <location>
        <begin position="204"/>
        <end position="221"/>
    </location>
</feature>
<dbReference type="KEGG" id="aup:AsAng_0046210"/>
<keyword evidence="5 8" id="KW-1133">Transmembrane helix</keyword>
<evidence type="ECO:0000256" key="3">
    <source>
        <dbReference type="ARBA" id="ARBA00022692"/>
    </source>
</evidence>
<dbReference type="AlphaFoldDB" id="A0A915YIM5"/>
<name>A0A915YIM5_9BACT</name>
<comment type="pathway">
    <text evidence="2">Carotenoid biosynthesis.</text>
</comment>
<feature type="transmembrane region" description="Helical" evidence="8">
    <location>
        <begin position="107"/>
        <end position="124"/>
    </location>
</feature>
<dbReference type="EMBL" id="AP026867">
    <property type="protein sequence ID" value="BDS13859.1"/>
    <property type="molecule type" value="Genomic_DNA"/>
</dbReference>
<evidence type="ECO:0000256" key="4">
    <source>
        <dbReference type="ARBA" id="ARBA00022746"/>
    </source>
</evidence>
<evidence type="ECO:0000256" key="1">
    <source>
        <dbReference type="ARBA" id="ARBA00004141"/>
    </source>
</evidence>
<evidence type="ECO:0000256" key="6">
    <source>
        <dbReference type="ARBA" id="ARBA00023136"/>
    </source>
</evidence>